<dbReference type="InterPro" id="IPR020806">
    <property type="entry name" value="PKS_PP-bd"/>
</dbReference>
<dbReference type="Gene3D" id="3.30.559.10">
    <property type="entry name" value="Chloramphenicol acetyltransferase-like domain"/>
    <property type="match status" value="4"/>
</dbReference>
<dbReference type="Gene3D" id="3.30.559.30">
    <property type="entry name" value="Nonribosomal peptide synthetase, condensation domain"/>
    <property type="match status" value="4"/>
</dbReference>
<dbReference type="SUPFAM" id="SSF47336">
    <property type="entry name" value="ACP-like"/>
    <property type="match status" value="3"/>
</dbReference>
<dbReference type="InterPro" id="IPR006162">
    <property type="entry name" value="Ppantetheine_attach_site"/>
</dbReference>
<protein>
    <submittedName>
        <fullName evidence="5">Amino acid adenylation domain-containing protein</fullName>
    </submittedName>
</protein>
<keyword evidence="6" id="KW-1185">Reference proteome</keyword>
<gene>
    <name evidence="5" type="ORF">LNQ34_13965</name>
</gene>
<dbReference type="Gene3D" id="1.10.1200.10">
    <property type="entry name" value="ACP-like"/>
    <property type="match status" value="3"/>
</dbReference>
<keyword evidence="2" id="KW-0596">Phosphopantetheine</keyword>
<dbReference type="CDD" id="cd05930">
    <property type="entry name" value="A_NRPS"/>
    <property type="match status" value="2"/>
</dbReference>
<dbReference type="SUPFAM" id="SSF56801">
    <property type="entry name" value="Acetyl-CoA synthetase-like"/>
    <property type="match status" value="3"/>
</dbReference>
<comment type="caution">
    <text evidence="5">The sequence shown here is derived from an EMBL/GenBank/DDBJ whole genome shotgun (WGS) entry which is preliminary data.</text>
</comment>
<dbReference type="PANTHER" id="PTHR45398:SF1">
    <property type="entry name" value="ENZYME, PUTATIVE (JCVI)-RELATED"/>
    <property type="match status" value="1"/>
</dbReference>
<name>A0ABS8M3F8_9FLAO</name>
<dbReference type="Pfam" id="PF13193">
    <property type="entry name" value="AMP-binding_C"/>
    <property type="match status" value="1"/>
</dbReference>
<dbReference type="PROSITE" id="PS00455">
    <property type="entry name" value="AMP_BINDING"/>
    <property type="match status" value="3"/>
</dbReference>
<dbReference type="PROSITE" id="PS50075">
    <property type="entry name" value="CARRIER"/>
    <property type="match status" value="3"/>
</dbReference>
<dbReference type="InterPro" id="IPR020845">
    <property type="entry name" value="AMP-binding_CS"/>
</dbReference>
<dbReference type="SUPFAM" id="SSF52777">
    <property type="entry name" value="CoA-dependent acyltransferases"/>
    <property type="match status" value="8"/>
</dbReference>
<evidence type="ECO:0000313" key="5">
    <source>
        <dbReference type="EMBL" id="MCC9018872.1"/>
    </source>
</evidence>
<dbReference type="InterPro" id="IPR023213">
    <property type="entry name" value="CAT-like_dom_sf"/>
</dbReference>
<dbReference type="Gene3D" id="2.30.38.10">
    <property type="entry name" value="Luciferase, Domain 3"/>
    <property type="match status" value="3"/>
</dbReference>
<organism evidence="5 6">
    <name type="scientific">Flavobacterium lipolyticum</name>
    <dbReference type="NCBI Taxonomy" id="2893754"/>
    <lineage>
        <taxon>Bacteria</taxon>
        <taxon>Pseudomonadati</taxon>
        <taxon>Bacteroidota</taxon>
        <taxon>Flavobacteriia</taxon>
        <taxon>Flavobacteriales</taxon>
        <taxon>Flavobacteriaceae</taxon>
        <taxon>Flavobacterium</taxon>
    </lineage>
</organism>
<dbReference type="InterPro" id="IPR045851">
    <property type="entry name" value="AMP-bd_C_sf"/>
</dbReference>
<dbReference type="InterPro" id="IPR036736">
    <property type="entry name" value="ACP-like_sf"/>
</dbReference>
<dbReference type="NCBIfam" id="TIGR01733">
    <property type="entry name" value="AA-adenyl-dom"/>
    <property type="match status" value="3"/>
</dbReference>
<sequence length="3689" mass="413761">MKDIKSIITGLFNKEVQIFLDDSKENLRVTGNTAALTAEDKNDISTNKDRLIALLKSSKNSSKFNFEVISSIPVSESYELSAGQRRLWTLSQFEGGSAVYNMPMHTTLKGSYDIDCFQKAITATIDRHEILRTIFKMEENGEVRQYVQPTVAVNFELSYVDFRNTVDTPASVSRYIREDSSVAFDLEKGPLFRVSLLQTDEETYVFYYNMHHIIGDGWSMNVLAKDVFAFYDSFVNNTAPALAPLAIQYKDYANWQAVQLETEKAGIDKAYWLERLSGDLPVLDLPSEGMRPAVKTHNGHHLKSFISKENTEDIKRFTEEKRGSIFISLLATLNVLLHKYTSNTNIIIGSPVAGRDHADLTDQIGFYVNTLALHNVVNPQESFAAFYNQIKEDTLTSFEHQMYPFDRLIEDLNSKRDISRNAIFDAMLTVQNSEASLADGVISIDDFDTIRDLGATMAKFDLQFTFTEAADHISFDIIYNSDVYETEMIKRLMTHYKQLLNVVFTNPNEEIKKIQYLTQEEQHQLLYDFNATNVLYPGDKTVVQLFQEQVAQRANATAVVFEDQKLTYQELDVLSNQFAHFLQSEYHIQAADMVGLELDRNEWFLVSMFGILKLGAVYVPINPEFASEKISFIKEDANCKVSINDSILQTFRQTANRYETSYEVENLQPDSAVYVMYTSGSTGVPKGVVIEQKSIVRLVKNTNYIDISENDRILGLSNFSFDGATFDIYMPLLNGGTLVIAAKDIFLDLDKFDALIESEKIDSFFLTTAFFNTLVDSKLNSLKKLKCILFGGEQVSVKHVAKFKELYPKVNLHHVYGPTENTTFSTYHEIKEVRKNQRTIPIGAPIANSTAYILDSHNALVPIGVSGEICVGGDGLAKEYLNQGVLTEEKFIAHPFIPGKLIYKTGDIGKWLPDGNIEFIGRKDNQVKIRGHRIELGEVENALLKQSEIEDALVLALENKNGEKEIVAYVVTSENYNVVTLRKALKEIISDYMIPSYFIQLESFPLNSNGKVDKKALPAVNSSDFVQQEYVAPVTKVEELLVEIWQDLLKIERVGVTDVFFELGGHSLLAVRLLSAIKNALNVSVTVSDIFNNSTISALASFIESKDNTAALPLVTKQELPADIPLSYAQERLWFIDKLKGSEHYHMPVLLNLKGDLKIDFLSQALKTIVERHETLRTFFVEKEGVAYQAVQSSDRWELNIVSGILDSKKFIAEEINQPFDLSKDYMLRATIIKVSDEEHILVLVRHHIATDGWSESLIVKEFKELYASYASGREADLPALSFQYTDYSVWQRSELSGDVLAKKLDYWEAKLGDVAPSALPTDYLRPAVQSNRGDFIGLKLDSDRSEALRTYAKEQGVTLFMLLSSIYKVLLYRYSGQSDICIGTTVANRPQQELESMIGFFVNTLALRSDLSGNPSFNELLKSVKQTTLEAYDHIAVPFEKVVDRVEKTRDKSRSSLFQVLFVLNNNPGAKVAEFSDITIEPMAMNYDIAKYDLTIFAEDGPEGISFSFNYCTDLFSSSTVSGLRSHYENLLTAVLENGTSSIGDLTMLNTEEERALVVDCNTPDYLLSGEGTVLSLFEAQAAKTPDAIAFVYNDSRMTYKELDEAATKLAYYYQQTYDLKENDLMGIMMDTSNWSLLGILSILKSGAGYVPIDLSLPKERQLYMVQEANIKGLLIESSSLFDVIDFSVPVFSIDIQYADIQALPQDVTFTSLATEDTTAYVVYTSGTTGQPKGVQVSHKNLVDYYEGLEAKISISANKSFGLMSSLSADLGNTVLYGSLLSGGCLHLFNKETLMDGVKLQAYFKANSIDCIKIVPSHWQALRIDTDLLLPARTIIFGGDVLPVSHVKEIAAQDPNVTIVNHYGPTESTIGKLVHKVDPAFDYVTIPVGKLFSDSEAYIVSSDMSLCPIGVSGELLLGGAGISKGYLNREDLTQEKFIANPFTAGKSAVLYRTGDLVRRNSLGEIEFLGRVDDQVKIRGYRVELKEISRVIQGYSGIVQSEVLFKEDGTGTKRLVSYLVAEEGFSESDLKSYLLGLVPDYMVPQVFVVLDQMPLTSNGKIDRKALPDPTVTEGRVYVAPETKTEEELVVIWQDLLNVEQVGVTDDFFELGGHSLLAVRLLSAIKTTLNVAINITDIFDHTNIAALAAFIESQDNTVVLPLVTKQDLPADIPLSYAQERLWFIDKLKGSEHYHVPVLLNLKGDLNIDFLSQALKTIVERHEALRTVFVEKEGVAYQELQSSDRWEMSVLTSVTDYKSFLANEVNKSFDLSKDYMLRATVIKVSDAEHILVLVRHHIATDGWSSSVIVNEFKELYASYASGREADLPVLSFQYTDYSVWQRSQVSGAYLAEKLEYWESKLGGVAPSALPTDYLRPAVPSGHGDFVSFRLDSQRSEALKAYAKEEGVTLFMLLLSIYKVLLYRYSGQSDICIGTTVANRPQQELESMIGFFVNTLALRSDLSGNPSFNEVLKSVKQTTLEAYDHIAVPFEKVVDRVEKARDKSRNSIFQVLFVLNNNPDAKVADFSDITIEPMAVDYNISKFDLTIFAEDGPEGILFSFNYSTDLFSSSTISGLRSHYENLLTAVLENGTSSIGDLTMLSTEEEQALVVDCNTPDYLLSGEGTVLSLFEAQAAKTPDAIAFVYNDSRMTYKELDEAATKLAYYYQQTYDLKENDLMGIMMDTSNWSLLGILSILKSGAGYVPIDLSLPKERQLYMVQEANIKGLLIESSSLFDVIDFSVPVFSIDIQYADIQALPQDVTFTSLATEDTTAYVVYTSGTTGQPKGVQVSHKNLVDYYEGLEAKISISANKSFGLMSSLSADLGNTVLYGSLLSGGCLHLFNKETLMDGVKLQAYFKANSIDCIKIVPSHWQALRIDTDLLLPARTIIFGGDVLPVSHVKEIAAQDPNVTIVNHYGPTESTIGKLVHKVDPAFDYVTIPIGKLFSDSEAYIVSSDMSLCPIGVSGELLLGGAGISKGYLNREDLTQEKFIANPFTAGKSAVLYRTGDLVRRNSLGEIEFLGRVDDQVKIRGYRVELKEISRVIQGYSGIVQSEVLFKEDGTGTKRLVSYLVAEEGFSESDLKSYLLGLVPDYMVPQVFVVLDQMPLTSNGKIDRKALPDPTVTEGRVYVAPETETEKDLTAIWQDLLKVEQVGVTDNFFELGGDSIIVIQVVSRAKKKGYEIQVQDLFDYQTIADLAVAVEQNSQSQSTAEQGLLEGEVPLSPSQQWFFEQHQEALSHFNQAFLLSISKEVTKEKLEQIVNLIAKRHDSLRFRYTKQKEEWKQFYGEFTNVFQTETFEESKNTSEAITAICVKHQESLDIEKGDIVRFVLIETPEAEVSNRFFMVAHHLAVDRGSWRFIIDNFETLLKEETINETLYLANKNNSFRDWVHKLKDFAETEEIESQLSYWQQVNNNYTPIPTDFSTNKPTRATKKTHDVILNQEYTGSLLKEVNEAYNTEINDLMLSALQMTFEEVFQIQRLALGFEEYGRENLFSNIDLSGTTGWFTNKYPVILSRDGVTTEGDTIKSVKEILRKIPTKGMGYGCLRYLHSSEETRNSLKDCRWDVVFNYLGQIDNAINPKGIFTAASEYSGADISPAAILEEKFIIKAIIVNNELKIAWDYSTEHYRPETVKKLADQFIVNLIQLIKHCIHKEGREVTPSDFGLSDVLDFKELDELFETELHENAENEVVLRF</sequence>
<comment type="cofactor">
    <cofactor evidence="1">
        <name>pantetheine 4'-phosphate</name>
        <dbReference type="ChEBI" id="CHEBI:47942"/>
    </cofactor>
</comment>
<reference evidence="5" key="1">
    <citation type="submission" date="2021-11" db="EMBL/GenBank/DDBJ databases">
        <title>Description of novel Flavobacterium species.</title>
        <authorList>
            <person name="Saticioglu I.B."/>
            <person name="Ay H."/>
            <person name="Altun S."/>
            <person name="Duman M."/>
        </authorList>
    </citation>
    <scope>NUCLEOTIDE SEQUENCE</scope>
    <source>
        <strain evidence="5">F-126</strain>
    </source>
</reference>
<accession>A0ABS8M3F8</accession>
<keyword evidence="3" id="KW-0597">Phosphoprotein</keyword>
<dbReference type="NCBIfam" id="TIGR01720">
    <property type="entry name" value="NRPS-para261"/>
    <property type="match status" value="1"/>
</dbReference>
<dbReference type="InterPro" id="IPR025110">
    <property type="entry name" value="AMP-bd_C"/>
</dbReference>
<dbReference type="EMBL" id="JAJJMN010000001">
    <property type="protein sequence ID" value="MCC9018872.1"/>
    <property type="molecule type" value="Genomic_DNA"/>
</dbReference>
<evidence type="ECO:0000313" key="6">
    <source>
        <dbReference type="Proteomes" id="UP001430700"/>
    </source>
</evidence>
<dbReference type="CDD" id="cd19534">
    <property type="entry name" value="E_NRPS"/>
    <property type="match status" value="1"/>
</dbReference>
<dbReference type="SMART" id="SM00823">
    <property type="entry name" value="PKS_PP"/>
    <property type="match status" value="3"/>
</dbReference>
<dbReference type="CDD" id="cd19531">
    <property type="entry name" value="LCL_NRPS-like"/>
    <property type="match status" value="3"/>
</dbReference>
<evidence type="ECO:0000256" key="3">
    <source>
        <dbReference type="ARBA" id="ARBA00022553"/>
    </source>
</evidence>
<dbReference type="RefSeq" id="WP_230000173.1">
    <property type="nucleotide sequence ID" value="NZ_JAJJMN010000001.1"/>
</dbReference>
<proteinExistence type="predicted"/>
<dbReference type="Gene3D" id="3.30.300.30">
    <property type="match status" value="3"/>
</dbReference>
<dbReference type="Pfam" id="PF00501">
    <property type="entry name" value="AMP-binding"/>
    <property type="match status" value="3"/>
</dbReference>
<dbReference type="PANTHER" id="PTHR45398">
    <property type="match status" value="1"/>
</dbReference>
<evidence type="ECO:0000259" key="4">
    <source>
        <dbReference type="PROSITE" id="PS50075"/>
    </source>
</evidence>
<feature type="domain" description="Carrier" evidence="4">
    <location>
        <begin position="1032"/>
        <end position="1107"/>
    </location>
</feature>
<dbReference type="PROSITE" id="PS00012">
    <property type="entry name" value="PHOSPHOPANTETHEINE"/>
    <property type="match status" value="3"/>
</dbReference>
<dbReference type="InterPro" id="IPR009081">
    <property type="entry name" value="PP-bd_ACP"/>
</dbReference>
<feature type="domain" description="Carrier" evidence="4">
    <location>
        <begin position="3126"/>
        <end position="3200"/>
    </location>
</feature>
<dbReference type="Pfam" id="PF00668">
    <property type="entry name" value="Condensation"/>
    <property type="match status" value="4"/>
</dbReference>
<dbReference type="InterPro" id="IPR000873">
    <property type="entry name" value="AMP-dep_synth/lig_dom"/>
</dbReference>
<dbReference type="Proteomes" id="UP001430700">
    <property type="component" value="Unassembled WGS sequence"/>
</dbReference>
<evidence type="ECO:0000256" key="1">
    <source>
        <dbReference type="ARBA" id="ARBA00001957"/>
    </source>
</evidence>
<dbReference type="InterPro" id="IPR010060">
    <property type="entry name" value="NRPS_synth"/>
</dbReference>
<evidence type="ECO:0000256" key="2">
    <source>
        <dbReference type="ARBA" id="ARBA00022450"/>
    </source>
</evidence>
<dbReference type="Gene3D" id="3.40.50.980">
    <property type="match status" value="6"/>
</dbReference>
<dbReference type="InterPro" id="IPR010071">
    <property type="entry name" value="AA_adenyl_dom"/>
</dbReference>
<feature type="domain" description="Carrier" evidence="4">
    <location>
        <begin position="2079"/>
        <end position="2154"/>
    </location>
</feature>
<dbReference type="Pfam" id="PF00550">
    <property type="entry name" value="PP-binding"/>
    <property type="match status" value="3"/>
</dbReference>
<dbReference type="CDD" id="cd12117">
    <property type="entry name" value="A_NRPS_Srf_like"/>
    <property type="match status" value="1"/>
</dbReference>
<dbReference type="NCBIfam" id="NF003417">
    <property type="entry name" value="PRK04813.1"/>
    <property type="match status" value="3"/>
</dbReference>
<dbReference type="InterPro" id="IPR001242">
    <property type="entry name" value="Condensation_dom"/>
</dbReference>